<feature type="region of interest" description="Disordered" evidence="1">
    <location>
        <begin position="159"/>
        <end position="192"/>
    </location>
</feature>
<name>A0A8K0TKF8_9PEZI</name>
<evidence type="ECO:0000256" key="1">
    <source>
        <dbReference type="SAM" id="MobiDB-lite"/>
    </source>
</evidence>
<dbReference type="Proteomes" id="UP000813385">
    <property type="component" value="Unassembled WGS sequence"/>
</dbReference>
<organism evidence="2 3">
    <name type="scientific">Plectosphaerella cucumerina</name>
    <dbReference type="NCBI Taxonomy" id="40658"/>
    <lineage>
        <taxon>Eukaryota</taxon>
        <taxon>Fungi</taxon>
        <taxon>Dikarya</taxon>
        <taxon>Ascomycota</taxon>
        <taxon>Pezizomycotina</taxon>
        <taxon>Sordariomycetes</taxon>
        <taxon>Hypocreomycetidae</taxon>
        <taxon>Glomerellales</taxon>
        <taxon>Plectosphaerellaceae</taxon>
        <taxon>Plectosphaerella</taxon>
    </lineage>
</organism>
<feature type="compositionally biased region" description="Basic and acidic residues" evidence="1">
    <location>
        <begin position="170"/>
        <end position="189"/>
    </location>
</feature>
<proteinExistence type="predicted"/>
<gene>
    <name evidence="2" type="ORF">B0T11DRAFT_79546</name>
</gene>
<evidence type="ECO:0000313" key="2">
    <source>
        <dbReference type="EMBL" id="KAH7362003.1"/>
    </source>
</evidence>
<accession>A0A8K0TKF8</accession>
<comment type="caution">
    <text evidence="2">The sequence shown here is derived from an EMBL/GenBank/DDBJ whole genome shotgun (WGS) entry which is preliminary data.</text>
</comment>
<protein>
    <submittedName>
        <fullName evidence="2">Uncharacterized protein</fullName>
    </submittedName>
</protein>
<dbReference type="EMBL" id="JAGPXD010000003">
    <property type="protein sequence ID" value="KAH7362003.1"/>
    <property type="molecule type" value="Genomic_DNA"/>
</dbReference>
<evidence type="ECO:0000313" key="3">
    <source>
        <dbReference type="Proteomes" id="UP000813385"/>
    </source>
</evidence>
<dbReference type="AlphaFoldDB" id="A0A8K0TKF8"/>
<keyword evidence="3" id="KW-1185">Reference proteome</keyword>
<sequence length="214" mass="22614">MVADGLISCPGRYGTGTARCHGEIATLCNATQGERGRGGGQQEAAQCRRRCSRNHKGQDRTEPSGFWVYRKVTRVSSCWSRCWVCGELDRGALLLPAGPKGAILMTRTEERQARGAYRACPGQGSQRRGVADGGVVAPGEPRYGATGCDCGRRGMRKLDNPGRGVTAGRQVDREIRGLEGQAGKRKEGGRGVSEVGTGLLVLEAVVTGGGEAPK</sequence>
<reference evidence="2" key="1">
    <citation type="journal article" date="2021" name="Nat. Commun.">
        <title>Genetic determinants of endophytism in the Arabidopsis root mycobiome.</title>
        <authorList>
            <person name="Mesny F."/>
            <person name="Miyauchi S."/>
            <person name="Thiergart T."/>
            <person name="Pickel B."/>
            <person name="Atanasova L."/>
            <person name="Karlsson M."/>
            <person name="Huettel B."/>
            <person name="Barry K.W."/>
            <person name="Haridas S."/>
            <person name="Chen C."/>
            <person name="Bauer D."/>
            <person name="Andreopoulos W."/>
            <person name="Pangilinan J."/>
            <person name="LaButti K."/>
            <person name="Riley R."/>
            <person name="Lipzen A."/>
            <person name="Clum A."/>
            <person name="Drula E."/>
            <person name="Henrissat B."/>
            <person name="Kohler A."/>
            <person name="Grigoriev I.V."/>
            <person name="Martin F.M."/>
            <person name="Hacquard S."/>
        </authorList>
    </citation>
    <scope>NUCLEOTIDE SEQUENCE</scope>
    <source>
        <strain evidence="2">MPI-CAGE-AT-0016</strain>
    </source>
</reference>